<dbReference type="SUPFAM" id="SSF52343">
    <property type="entry name" value="Ferredoxin reductase-like, C-terminal NADP-linked domain"/>
    <property type="match status" value="1"/>
</dbReference>
<feature type="region of interest" description="Disordered" evidence="1">
    <location>
        <begin position="498"/>
        <end position="558"/>
    </location>
</feature>
<feature type="compositionally biased region" description="Polar residues" evidence="1">
    <location>
        <begin position="500"/>
        <end position="521"/>
    </location>
</feature>
<feature type="transmembrane region" description="Helical" evidence="2">
    <location>
        <begin position="81"/>
        <end position="99"/>
    </location>
</feature>
<dbReference type="Gene3D" id="3.40.50.80">
    <property type="entry name" value="Nucleotide-binding domain of ferredoxin-NADP reductase (FNR) module"/>
    <property type="match status" value="1"/>
</dbReference>
<dbReference type="InterPro" id="IPR039261">
    <property type="entry name" value="FNR_nucleotide-bd"/>
</dbReference>
<evidence type="ECO:0000313" key="5">
    <source>
        <dbReference type="EMBL" id="VIO56025.1"/>
    </source>
</evidence>
<dbReference type="EMBL" id="CAAKMV010000122">
    <property type="protein sequence ID" value="VIO56025.1"/>
    <property type="molecule type" value="Genomic_DNA"/>
</dbReference>
<dbReference type="Gene3D" id="2.40.30.10">
    <property type="entry name" value="Translation factors"/>
    <property type="match status" value="1"/>
</dbReference>
<dbReference type="InterPro" id="IPR031606">
    <property type="entry name" value="Kch1/2"/>
</dbReference>
<keyword evidence="2" id="KW-0472">Membrane</keyword>
<sequence>MVCCWGNRKKEVVGIADQKWEYINLRDFKSRGCGTVFAYVYLWLMLFVSVAVYVVDSFTAVNLLIFDRWSSKIDPAISFDVSKWIFSICIILSFVNLAYEGIRAYRVIRRGNVAESYLDSLAVRWESIRLGSQGWKRFLVFAELTKSKEGAQYIALFTYFNFQAWIRVIICSGPRQVLNAFTLKSVYEAQLTPTADNVGDSITGFFEKIKILAEEDYQQAVILSGMCFTVVIWVFSALFLLAAVLFWVFFLYHWIPAADGGLSGYCERKVTKTLMKIVTKTVNKALAREETNRMKAEIKASKKAGEKFNLDRAATLPTLPNVGPVNKIGQHPMLNRNDTMTTLPPYTSRPGTPGDTEVPPVPQVAMPTRQGTTASIASFASRATSRSGAGYGRLASPVPEVPPVNYGEQPLSRTTTMNSQGNHGQYPANQPMADPMQFMPGRYTESPAPMHPNNAPFYPPPARAPSARPMDTFTQPMGSFAPTQAPPPGPRGYQAYNPGGRTSTATSVTSHQNGPAMQRQFNPPVRSATGPMPLREPPRRNLTNPMPPRSASARPERAPPYNYDVESQRGGYGCQLLQSYGNFFNMPSATTTWHEGEIAMHEKLKVPKMENPTFPGLADRYGVRVMHSPLVALGTLDDKGRPWTTIWGGERGFARPVAEDVLALNSSVDTRYDPVFRALWDDIDEEGVKQGAINRPNDGEGKEMSGLAIDLETRDRVKLVGKMVAGATVDEGKTVQLAMAVTESLGNCPKYLNKKNVVPHAMEPELVSEKLPLPQEALDIVTAADMLFLSSTNGHAMDTNHRGGSPGFIRVIRNEEDGVELIYPEFSGNRLYQTLGNFKVNPRVGVAIPDYNTANVLYLTGTASVLVGEEASSLLARTKLAVKISVTSAKFVKSGLPFRGSLGEYSPYNPPVRHLLSEHDAHLGAENPNAITATLKDREVITSSIDRFTFELSSQQPITNWHAGQYITLDFEPELSNGYSHMADHDPQSINDDFVRTFTVSSPPENHKDLQITTRRHGPVTNFLRKHNSRVLLEVPVIGFGGEEGFRIPLEPEGPKSIFIAAGVGITPVLAQAPAVLKHNVPFELLWTLRYEDLPLASDTFSRIPELAKSTTLFVTGQSDKDKESLLDEAEKAGTRIVKRRVSANDVESFKGQSARFFLCTAPALLAALEEWLQGEKVVWEDFGY</sequence>
<name>A0A4E9E786_GIBZA</name>
<dbReference type="Proteomes" id="UP000746612">
    <property type="component" value="Unassembled WGS sequence"/>
</dbReference>
<protein>
    <recommendedName>
        <fullName evidence="3">FAD-binding FR-type domain-containing protein</fullName>
    </recommendedName>
</protein>
<reference evidence="5" key="1">
    <citation type="submission" date="2019-04" db="EMBL/GenBank/DDBJ databases">
        <authorList>
            <person name="Melise S."/>
            <person name="Noan J."/>
            <person name="Okalmin O."/>
        </authorList>
    </citation>
    <scope>NUCLEOTIDE SEQUENCE</scope>
    <source>
        <strain evidence="5">FN9</strain>
    </source>
</reference>
<evidence type="ECO:0000259" key="3">
    <source>
        <dbReference type="PROSITE" id="PS51384"/>
    </source>
</evidence>
<dbReference type="PANTHER" id="PTHR36424">
    <property type="entry name" value="PHEROMONE-REGULATED MEMBRANE PROTEIN 6"/>
    <property type="match status" value="1"/>
</dbReference>
<keyword evidence="2" id="KW-0812">Transmembrane</keyword>
<organism evidence="5">
    <name type="scientific">Gibberella zeae</name>
    <name type="common">Wheat head blight fungus</name>
    <name type="synonym">Fusarium graminearum</name>
    <dbReference type="NCBI Taxonomy" id="5518"/>
    <lineage>
        <taxon>Eukaryota</taxon>
        <taxon>Fungi</taxon>
        <taxon>Dikarya</taxon>
        <taxon>Ascomycota</taxon>
        <taxon>Pezizomycotina</taxon>
        <taxon>Sordariomycetes</taxon>
        <taxon>Hypocreomycetidae</taxon>
        <taxon>Hypocreales</taxon>
        <taxon>Nectriaceae</taxon>
        <taxon>Fusarium</taxon>
    </lineage>
</organism>
<feature type="transmembrane region" description="Helical" evidence="2">
    <location>
        <begin position="230"/>
        <end position="255"/>
    </location>
</feature>
<dbReference type="PROSITE" id="PS51384">
    <property type="entry name" value="FAD_FR"/>
    <property type="match status" value="1"/>
</dbReference>
<evidence type="ECO:0000256" key="1">
    <source>
        <dbReference type="SAM" id="MobiDB-lite"/>
    </source>
</evidence>
<keyword evidence="2" id="KW-1133">Transmembrane helix</keyword>
<evidence type="ECO:0000256" key="2">
    <source>
        <dbReference type="SAM" id="Phobius"/>
    </source>
</evidence>
<dbReference type="CDD" id="cd06197">
    <property type="entry name" value="FNR_like_2"/>
    <property type="match status" value="1"/>
</dbReference>
<dbReference type="GO" id="GO:0005886">
    <property type="term" value="C:plasma membrane"/>
    <property type="evidence" value="ECO:0007669"/>
    <property type="project" value="InterPro"/>
</dbReference>
<dbReference type="InterPro" id="IPR017938">
    <property type="entry name" value="Riboflavin_synthase-like_b-brl"/>
</dbReference>
<gene>
    <name evidence="5" type="ORF">FUG_LOCUS188008</name>
    <name evidence="4" type="ORF">MDCFG202_LOCUS369244</name>
</gene>
<dbReference type="InterPro" id="IPR017927">
    <property type="entry name" value="FAD-bd_FR_type"/>
</dbReference>
<feature type="domain" description="FAD-binding FR-type" evidence="3">
    <location>
        <begin position="928"/>
        <end position="1062"/>
    </location>
</feature>
<feature type="transmembrane region" description="Helical" evidence="2">
    <location>
        <begin position="36"/>
        <end position="61"/>
    </location>
</feature>
<dbReference type="InterPro" id="IPR012349">
    <property type="entry name" value="Split_barrel_FMN-bd"/>
</dbReference>
<dbReference type="SUPFAM" id="SSF63380">
    <property type="entry name" value="Riboflavin synthase domain-like"/>
    <property type="match status" value="1"/>
</dbReference>
<evidence type="ECO:0000313" key="4">
    <source>
        <dbReference type="EMBL" id="CAG1993438.1"/>
    </source>
</evidence>
<dbReference type="PANTHER" id="PTHR36424:SF1">
    <property type="entry name" value="LOW AFFINITY K(+) TRANSPORTER 1-RELATED"/>
    <property type="match status" value="1"/>
</dbReference>
<dbReference type="Pfam" id="PF16944">
    <property type="entry name" value="KCH"/>
    <property type="match status" value="1"/>
</dbReference>
<dbReference type="AlphaFoldDB" id="A0A4E9E786"/>
<proteinExistence type="predicted"/>
<dbReference type="EMBL" id="CAJPIJ010000153">
    <property type="protein sequence ID" value="CAG1993438.1"/>
    <property type="molecule type" value="Genomic_DNA"/>
</dbReference>
<reference evidence="4" key="2">
    <citation type="submission" date="2021-03" db="EMBL/GenBank/DDBJ databases">
        <authorList>
            <person name="Alouane T."/>
            <person name="Langin T."/>
            <person name="Bonhomme L."/>
        </authorList>
    </citation>
    <scope>NUCLEOTIDE SEQUENCE</scope>
    <source>
        <strain evidence="4">MDC_Fg202</strain>
    </source>
</reference>
<dbReference type="Gene3D" id="2.30.110.10">
    <property type="entry name" value="Electron Transport, Fmn-binding Protein, Chain A"/>
    <property type="match status" value="1"/>
</dbReference>
<dbReference type="GO" id="GO:0016491">
    <property type="term" value="F:oxidoreductase activity"/>
    <property type="evidence" value="ECO:0007669"/>
    <property type="project" value="InterPro"/>
</dbReference>
<accession>A0A4E9E786</accession>
<dbReference type="GO" id="GO:0015079">
    <property type="term" value="F:potassium ion transmembrane transporter activity"/>
    <property type="evidence" value="ECO:0007669"/>
    <property type="project" value="InterPro"/>
</dbReference>